<protein>
    <recommendedName>
        <fullName evidence="2">Transglutaminase-like domain-containing protein</fullName>
    </recommendedName>
</protein>
<organism evidence="1">
    <name type="scientific">marine metagenome</name>
    <dbReference type="NCBI Taxonomy" id="408172"/>
    <lineage>
        <taxon>unclassified sequences</taxon>
        <taxon>metagenomes</taxon>
        <taxon>ecological metagenomes</taxon>
    </lineage>
</organism>
<dbReference type="InterPro" id="IPR038765">
    <property type="entry name" value="Papain-like_cys_pep_sf"/>
</dbReference>
<sequence length="156" mass="18729">MKKKKLILLSVLILLITIFFIANRNTTRFIGINYKVSEYQIPIYLKILDFYDRHYNYKYLAKNINKNTNSEKDIILNTTKWIKNNIRKIPEGVDVVDSHPLTIFERRLGADDQFSDLLSVLLVYSNIDSFFIMKFNQYWHPLTFFKFNDYWSIIDP</sequence>
<feature type="non-terminal residue" evidence="1">
    <location>
        <position position="156"/>
    </location>
</feature>
<evidence type="ECO:0008006" key="2">
    <source>
        <dbReference type="Google" id="ProtNLM"/>
    </source>
</evidence>
<dbReference type="SUPFAM" id="SSF54001">
    <property type="entry name" value="Cysteine proteinases"/>
    <property type="match status" value="1"/>
</dbReference>
<reference evidence="1" key="1">
    <citation type="submission" date="2018-05" db="EMBL/GenBank/DDBJ databases">
        <authorList>
            <person name="Lanie J.A."/>
            <person name="Ng W.-L."/>
            <person name="Kazmierczak K.M."/>
            <person name="Andrzejewski T.M."/>
            <person name="Davidsen T.M."/>
            <person name="Wayne K.J."/>
            <person name="Tettelin H."/>
            <person name="Glass J.I."/>
            <person name="Rusch D."/>
            <person name="Podicherti R."/>
            <person name="Tsui H.-C.T."/>
            <person name="Winkler M.E."/>
        </authorList>
    </citation>
    <scope>NUCLEOTIDE SEQUENCE</scope>
</reference>
<dbReference type="AlphaFoldDB" id="A0A382J807"/>
<name>A0A382J807_9ZZZZ</name>
<gene>
    <name evidence="1" type="ORF">METZ01_LOCUS260772</name>
</gene>
<evidence type="ECO:0000313" key="1">
    <source>
        <dbReference type="EMBL" id="SVC07918.1"/>
    </source>
</evidence>
<accession>A0A382J807</accession>
<dbReference type="EMBL" id="UINC01072344">
    <property type="protein sequence ID" value="SVC07918.1"/>
    <property type="molecule type" value="Genomic_DNA"/>
</dbReference>
<proteinExistence type="predicted"/>